<dbReference type="GO" id="GO:0005743">
    <property type="term" value="C:mitochondrial inner membrane"/>
    <property type="evidence" value="ECO:0007669"/>
    <property type="project" value="UniProtKB-SubCell"/>
</dbReference>
<organism evidence="21">
    <name type="scientific">Helopeltis sp</name>
    <dbReference type="NCBI Taxonomy" id="2931293"/>
    <lineage>
        <taxon>Eukaryota</taxon>
        <taxon>Metazoa</taxon>
        <taxon>Ecdysozoa</taxon>
        <taxon>Arthropoda</taxon>
        <taxon>Hexapoda</taxon>
        <taxon>Insecta</taxon>
        <taxon>Pterygota</taxon>
        <taxon>Neoptera</taxon>
        <taxon>Paraneoptera</taxon>
        <taxon>Hemiptera</taxon>
        <taxon>Heteroptera</taxon>
        <taxon>Panheteroptera</taxon>
        <taxon>Cimicomorpha</taxon>
        <taxon>Miridae</taxon>
        <taxon>Monaloniini</taxon>
        <taxon>Helopeltis</taxon>
    </lineage>
</organism>
<keyword evidence="12" id="KW-0520">NAD</keyword>
<dbReference type="GO" id="GO:0042773">
    <property type="term" value="P:ATP synthesis coupled electron transport"/>
    <property type="evidence" value="ECO:0007669"/>
    <property type="project" value="InterPro"/>
</dbReference>
<evidence type="ECO:0000256" key="12">
    <source>
        <dbReference type="ARBA" id="ARBA00023027"/>
    </source>
</evidence>
<keyword evidence="11 18" id="KW-1133">Transmembrane helix</keyword>
<keyword evidence="8" id="KW-0999">Mitochondrion inner membrane</keyword>
<evidence type="ECO:0000259" key="20">
    <source>
        <dbReference type="Pfam" id="PF06455"/>
    </source>
</evidence>
<reference evidence="21" key="1">
    <citation type="journal article" date="2022" name="Cladistics">
        <title>Diversification of the phytophagous lineages of true bugs (Insecta: Hemiptera: Heteroptera) shortly after that of the flowering plants.</title>
        <authorList>
            <person name="Ye F."/>
            <person name="Kment P."/>
            <person name="Redei D."/>
            <person name="Luo J.Y."/>
            <person name="Wang Y.H."/>
            <person name="Kuechler S.M."/>
            <person name="Zhang W.W."/>
            <person name="Chen P.P."/>
            <person name="Wu H.Y."/>
            <person name="Wu Y.Z."/>
            <person name="Sun X.Y."/>
            <person name="Ding L."/>
            <person name="Wang Y.R."/>
            <person name="Xie Q."/>
        </authorList>
    </citation>
    <scope>NUCLEOTIDE SEQUENCE</scope>
</reference>
<accession>A0A8T9ZXW3</accession>
<evidence type="ECO:0000256" key="15">
    <source>
        <dbReference type="ARBA" id="ARBA00023136"/>
    </source>
</evidence>
<feature type="domain" description="NADH dehydrogenase subunit 5 C-terminal" evidence="20">
    <location>
        <begin position="387"/>
        <end position="560"/>
    </location>
</feature>
<keyword evidence="7 18" id="KW-0812">Transmembrane</keyword>
<evidence type="ECO:0000256" key="7">
    <source>
        <dbReference type="ARBA" id="ARBA00022692"/>
    </source>
</evidence>
<keyword evidence="15 18" id="KW-0472">Membrane</keyword>
<feature type="transmembrane region" description="Helical" evidence="18">
    <location>
        <begin position="110"/>
        <end position="129"/>
    </location>
</feature>
<feature type="transmembrane region" description="Helical" evidence="18">
    <location>
        <begin position="237"/>
        <end position="259"/>
    </location>
</feature>
<feature type="transmembrane region" description="Helical" evidence="18">
    <location>
        <begin position="371"/>
        <end position="392"/>
    </location>
</feature>
<feature type="domain" description="NADH:quinone oxidoreductase/Mrp antiporter transmembrane" evidence="19">
    <location>
        <begin position="105"/>
        <end position="382"/>
    </location>
</feature>
<protein>
    <recommendedName>
        <fullName evidence="4">NADH-ubiquinone oxidoreductase chain 5</fullName>
        <ecNumber evidence="3">7.1.1.2</ecNumber>
    </recommendedName>
    <alternativeName>
        <fullName evidence="16">NADH dehydrogenase subunit 5</fullName>
    </alternativeName>
</protein>
<feature type="transmembrane region" description="Helical" evidence="18">
    <location>
        <begin position="150"/>
        <end position="168"/>
    </location>
</feature>
<evidence type="ECO:0000256" key="10">
    <source>
        <dbReference type="ARBA" id="ARBA00022982"/>
    </source>
</evidence>
<sequence length="561" mass="66461">MIYMYMVFSFFLGFMGFIFMMLGMLFMYFDYMYFMDWEIFSLNSMIFSFSIILDYMSMIFISCVMLISSMVIMYSYMYMYIDMNNYRFLLLVFSFIISMFFMIISPNMVSILLGWDGLGLVSYCLVIYFNSYNSYNSGMLTLLTNRIGDVSILLSISWMMNFGSWNYIFYLDYMQNNYILYLVILASFTKSAQIPFSSWLPAAMAAPTPVSALVHSSTLVTAGVYLLIRFWPMYSMYNMWYICMLSMLTMFMSGFNANFEFDLKKIIALSTLSQLGLMMSILFMGFPMLAFFHLISHAFFKSLLFLCAGVVIHSMNNSQDIRDMGFVIYMLPYTSMCMLVSSLSLCGFPFLSGFYSKDLIIEMMSVVNNNFMIYLLFMLSLIFTVSYTFRLFSYLFFFGNGSYVMQNFFEDNIMMYSMIFLMFMSIFMGSFFSYILIKSPMCIFMYQYMKYMPLYMFIFGLLISFFFLKISMYTTYMSVLIFYMGGMWFMPFFSTKMLILMFIKITNLYGSSMDMGWGEFFFSKSHYLFLMKTSKFNTFFENNNVKLYMIVFMMIFLIIIF</sequence>
<feature type="transmembrane region" description="Helical" evidence="18">
    <location>
        <begin position="545"/>
        <end position="560"/>
    </location>
</feature>
<feature type="transmembrane region" description="Helical" evidence="18">
    <location>
        <begin position="448"/>
        <end position="468"/>
    </location>
</feature>
<feature type="transmembrane region" description="Helical" evidence="18">
    <location>
        <begin position="327"/>
        <end position="351"/>
    </location>
</feature>
<evidence type="ECO:0000256" key="5">
    <source>
        <dbReference type="ARBA" id="ARBA00022448"/>
    </source>
</evidence>
<dbReference type="InterPro" id="IPR003945">
    <property type="entry name" value="NU5C-like"/>
</dbReference>
<keyword evidence="5" id="KW-0813">Transport</keyword>
<evidence type="ECO:0000256" key="16">
    <source>
        <dbReference type="ARBA" id="ARBA00031027"/>
    </source>
</evidence>
<feature type="transmembrane region" description="Helical" evidence="18">
    <location>
        <begin position="480"/>
        <end position="503"/>
    </location>
</feature>
<feature type="transmembrane region" description="Helical" evidence="18">
    <location>
        <begin position="413"/>
        <end position="436"/>
    </location>
</feature>
<feature type="transmembrane region" description="Helical" evidence="18">
    <location>
        <begin position="7"/>
        <end position="29"/>
    </location>
</feature>
<comment type="subcellular location">
    <subcellularLocation>
        <location evidence="2">Mitochondrion inner membrane</location>
        <topology evidence="2">Multi-pass membrane protein</topology>
    </subcellularLocation>
</comment>
<name>A0A8T9ZXW3_9HEMI</name>
<evidence type="ECO:0000256" key="11">
    <source>
        <dbReference type="ARBA" id="ARBA00022989"/>
    </source>
</evidence>
<feature type="transmembrane region" description="Helical" evidence="18">
    <location>
        <begin position="86"/>
        <end position="104"/>
    </location>
</feature>
<dbReference type="Pfam" id="PF06455">
    <property type="entry name" value="NADH5_C"/>
    <property type="match status" value="1"/>
</dbReference>
<feature type="transmembrane region" description="Helical" evidence="18">
    <location>
        <begin position="180"/>
        <end position="200"/>
    </location>
</feature>
<dbReference type="EC" id="7.1.1.2" evidence="3"/>
<evidence type="ECO:0000256" key="14">
    <source>
        <dbReference type="ARBA" id="ARBA00023128"/>
    </source>
</evidence>
<evidence type="ECO:0000256" key="6">
    <source>
        <dbReference type="ARBA" id="ARBA00022660"/>
    </source>
</evidence>
<evidence type="ECO:0000256" key="9">
    <source>
        <dbReference type="ARBA" id="ARBA00022967"/>
    </source>
</evidence>
<evidence type="ECO:0000259" key="19">
    <source>
        <dbReference type="Pfam" id="PF00361"/>
    </source>
</evidence>
<evidence type="ECO:0000256" key="2">
    <source>
        <dbReference type="ARBA" id="ARBA00004448"/>
    </source>
</evidence>
<dbReference type="PANTHER" id="PTHR42829">
    <property type="entry name" value="NADH-UBIQUINONE OXIDOREDUCTASE CHAIN 5"/>
    <property type="match status" value="1"/>
</dbReference>
<evidence type="ECO:0000256" key="8">
    <source>
        <dbReference type="ARBA" id="ARBA00022792"/>
    </source>
</evidence>
<dbReference type="PRINTS" id="PR01434">
    <property type="entry name" value="NADHDHGNASE5"/>
</dbReference>
<evidence type="ECO:0000256" key="3">
    <source>
        <dbReference type="ARBA" id="ARBA00012944"/>
    </source>
</evidence>
<keyword evidence="13" id="KW-0830">Ubiquinone</keyword>
<dbReference type="InterPro" id="IPR001750">
    <property type="entry name" value="ND/Mrp_TM"/>
</dbReference>
<dbReference type="GO" id="GO:0015990">
    <property type="term" value="P:electron transport coupled proton transport"/>
    <property type="evidence" value="ECO:0007669"/>
    <property type="project" value="TreeGrafter"/>
</dbReference>
<evidence type="ECO:0000256" key="18">
    <source>
        <dbReference type="SAM" id="Phobius"/>
    </source>
</evidence>
<evidence type="ECO:0000313" key="21">
    <source>
        <dbReference type="EMBL" id="UPL65927.1"/>
    </source>
</evidence>
<keyword evidence="10" id="KW-0249">Electron transport</keyword>
<evidence type="ECO:0000256" key="4">
    <source>
        <dbReference type="ARBA" id="ARBA00021096"/>
    </source>
</evidence>
<evidence type="ECO:0000256" key="17">
    <source>
        <dbReference type="ARBA" id="ARBA00049551"/>
    </source>
</evidence>
<feature type="transmembrane region" description="Helical" evidence="18">
    <location>
        <begin position="298"/>
        <end position="315"/>
    </location>
</feature>
<feature type="transmembrane region" description="Helical" evidence="18">
    <location>
        <begin position="212"/>
        <end position="231"/>
    </location>
</feature>
<keyword evidence="14 21" id="KW-0496">Mitochondrion</keyword>
<keyword evidence="6" id="KW-0679">Respiratory chain</keyword>
<comment type="catalytic activity">
    <reaction evidence="17">
        <text>a ubiquinone + NADH + 5 H(+)(in) = a ubiquinol + NAD(+) + 4 H(+)(out)</text>
        <dbReference type="Rhea" id="RHEA:29091"/>
        <dbReference type="Rhea" id="RHEA-COMP:9565"/>
        <dbReference type="Rhea" id="RHEA-COMP:9566"/>
        <dbReference type="ChEBI" id="CHEBI:15378"/>
        <dbReference type="ChEBI" id="CHEBI:16389"/>
        <dbReference type="ChEBI" id="CHEBI:17976"/>
        <dbReference type="ChEBI" id="CHEBI:57540"/>
        <dbReference type="ChEBI" id="CHEBI:57945"/>
        <dbReference type="EC" id="7.1.1.2"/>
    </reaction>
</comment>
<dbReference type="EMBL" id="MW619695">
    <property type="protein sequence ID" value="UPL65927.1"/>
    <property type="molecule type" value="Genomic_DNA"/>
</dbReference>
<evidence type="ECO:0000256" key="13">
    <source>
        <dbReference type="ARBA" id="ARBA00023075"/>
    </source>
</evidence>
<proteinExistence type="predicted"/>
<dbReference type="InterPro" id="IPR010934">
    <property type="entry name" value="NADH_DH_su5_C"/>
</dbReference>
<dbReference type="GO" id="GO:0008137">
    <property type="term" value="F:NADH dehydrogenase (ubiquinone) activity"/>
    <property type="evidence" value="ECO:0007669"/>
    <property type="project" value="UniProtKB-EC"/>
</dbReference>
<comment type="function">
    <text evidence="1">Core subunit of the mitochondrial membrane respiratory chain NADH dehydrogenase (Complex I) that is believed to belong to the minimal assembly required for catalysis. Complex I functions in the transfer of electrons from NADH to the respiratory chain. The immediate electron acceptor for the enzyme is believed to be ubiquinone.</text>
</comment>
<geneLocation type="mitochondrion" evidence="21"/>
<feature type="transmembrane region" description="Helical" evidence="18">
    <location>
        <begin position="266"/>
        <end position="292"/>
    </location>
</feature>
<dbReference type="AlphaFoldDB" id="A0A8T9ZXW3"/>
<keyword evidence="9" id="KW-1278">Translocase</keyword>
<feature type="transmembrane region" description="Helical" evidence="18">
    <location>
        <begin position="49"/>
        <end position="74"/>
    </location>
</feature>
<dbReference type="Pfam" id="PF00361">
    <property type="entry name" value="Proton_antipo_M"/>
    <property type="match status" value="1"/>
</dbReference>
<dbReference type="PANTHER" id="PTHR42829:SF2">
    <property type="entry name" value="NADH-UBIQUINONE OXIDOREDUCTASE CHAIN 5"/>
    <property type="match status" value="1"/>
</dbReference>
<dbReference type="GO" id="GO:0003954">
    <property type="term" value="F:NADH dehydrogenase activity"/>
    <property type="evidence" value="ECO:0007669"/>
    <property type="project" value="TreeGrafter"/>
</dbReference>
<evidence type="ECO:0000256" key="1">
    <source>
        <dbReference type="ARBA" id="ARBA00003257"/>
    </source>
</evidence>